<evidence type="ECO:0000256" key="11">
    <source>
        <dbReference type="ARBA" id="ARBA00023180"/>
    </source>
</evidence>
<feature type="transmembrane region" description="Helical" evidence="13">
    <location>
        <begin position="12"/>
        <end position="35"/>
    </location>
</feature>
<evidence type="ECO:0000256" key="3">
    <source>
        <dbReference type="ARBA" id="ARBA00005315"/>
    </source>
</evidence>
<feature type="transmembrane region" description="Helical" evidence="13">
    <location>
        <begin position="751"/>
        <end position="778"/>
    </location>
</feature>
<dbReference type="GO" id="GO:0005789">
    <property type="term" value="C:endoplasmic reticulum membrane"/>
    <property type="evidence" value="ECO:0007669"/>
    <property type="project" value="UniProtKB-SubCell"/>
</dbReference>
<evidence type="ECO:0000313" key="16">
    <source>
        <dbReference type="Proteomes" id="UP000272025"/>
    </source>
</evidence>
<evidence type="ECO:0000256" key="12">
    <source>
        <dbReference type="ARBA" id="ARBA00056729"/>
    </source>
</evidence>
<evidence type="ECO:0000256" key="1">
    <source>
        <dbReference type="ARBA" id="ARBA00004477"/>
    </source>
</evidence>
<dbReference type="InterPro" id="IPR037674">
    <property type="entry name" value="PIG-G_N"/>
</dbReference>
<dbReference type="InterPro" id="IPR017850">
    <property type="entry name" value="Alkaline_phosphatase_core_sf"/>
</dbReference>
<evidence type="ECO:0000313" key="15">
    <source>
        <dbReference type="EMBL" id="ROT38812.1"/>
    </source>
</evidence>
<reference evidence="15 16" key="1">
    <citation type="journal article" date="2018" name="Mol. Ecol.">
        <title>The obligate alkalophilic soda-lake fungus Sodiomyces alkalinus has shifted to a protein diet.</title>
        <authorList>
            <person name="Grum-Grzhimaylo A.A."/>
            <person name="Falkoski D.L."/>
            <person name="van den Heuvel J."/>
            <person name="Valero-Jimenez C.A."/>
            <person name="Min B."/>
            <person name="Choi I.G."/>
            <person name="Lipzen A."/>
            <person name="Daum C.G."/>
            <person name="Aanen D.K."/>
            <person name="Tsang A."/>
            <person name="Henrissat B."/>
            <person name="Bilanenko E.N."/>
            <person name="de Vries R.P."/>
            <person name="van Kan J.A.L."/>
            <person name="Grigoriev I.V."/>
            <person name="Debets A.J.M."/>
        </authorList>
    </citation>
    <scope>NUCLEOTIDE SEQUENCE [LARGE SCALE GENOMIC DNA]</scope>
    <source>
        <strain evidence="15 16">F11</strain>
    </source>
</reference>
<dbReference type="InterPro" id="IPR045687">
    <property type="entry name" value="PIGG/GPI7_C"/>
</dbReference>
<evidence type="ECO:0000256" key="4">
    <source>
        <dbReference type="ARBA" id="ARBA00020830"/>
    </source>
</evidence>
<dbReference type="GO" id="GO:0006506">
    <property type="term" value="P:GPI anchor biosynthetic process"/>
    <property type="evidence" value="ECO:0007669"/>
    <property type="project" value="UniProtKB-UniPathway"/>
</dbReference>
<feature type="transmembrane region" description="Helical" evidence="13">
    <location>
        <begin position="837"/>
        <end position="856"/>
    </location>
</feature>
<dbReference type="RefSeq" id="XP_028466618.1">
    <property type="nucleotide sequence ID" value="XM_028613169.1"/>
</dbReference>
<comment type="similarity">
    <text evidence="3 13">Belongs to the PIGG/PIGN/PIGO family. PIGG subfamily.</text>
</comment>
<proteinExistence type="inferred from homology"/>
<organism evidence="15 16">
    <name type="scientific">Sodiomyces alkalinus (strain CBS 110278 / VKM F-3762 / F11)</name>
    <name type="common">Alkaliphilic filamentous fungus</name>
    <dbReference type="NCBI Taxonomy" id="1314773"/>
    <lineage>
        <taxon>Eukaryota</taxon>
        <taxon>Fungi</taxon>
        <taxon>Dikarya</taxon>
        <taxon>Ascomycota</taxon>
        <taxon>Pezizomycotina</taxon>
        <taxon>Sordariomycetes</taxon>
        <taxon>Hypocreomycetidae</taxon>
        <taxon>Glomerellales</taxon>
        <taxon>Plectosphaerellaceae</taxon>
        <taxon>Sodiomyces</taxon>
    </lineage>
</organism>
<dbReference type="InterPro" id="IPR002591">
    <property type="entry name" value="Phosphodiest/P_Trfase"/>
</dbReference>
<feature type="transmembrane region" description="Helical" evidence="13">
    <location>
        <begin position="799"/>
        <end position="825"/>
    </location>
</feature>
<keyword evidence="6 13" id="KW-0808">Transferase</keyword>
<dbReference type="Pfam" id="PF01663">
    <property type="entry name" value="Phosphodiest"/>
    <property type="match status" value="1"/>
</dbReference>
<evidence type="ECO:0000259" key="14">
    <source>
        <dbReference type="Pfam" id="PF19316"/>
    </source>
</evidence>
<dbReference type="CDD" id="cd16024">
    <property type="entry name" value="GPI_EPT_2"/>
    <property type="match status" value="1"/>
</dbReference>
<dbReference type="GO" id="GO:0051267">
    <property type="term" value="F:CP2 mannose-ethanolamine phosphotransferase activity"/>
    <property type="evidence" value="ECO:0007669"/>
    <property type="project" value="TreeGrafter"/>
</dbReference>
<dbReference type="SUPFAM" id="SSF53649">
    <property type="entry name" value="Alkaline phosphatase-like"/>
    <property type="match status" value="1"/>
</dbReference>
<keyword evidence="11" id="KW-0325">Glycoprotein</keyword>
<dbReference type="InterPro" id="IPR039527">
    <property type="entry name" value="PIGG/GPI7"/>
</dbReference>
<sequence>MLNSYGSRHYGLLLTVSNVLVPISILIFATGFFPYKPFLPGLAQFEPLEYGPPPVAHFDRLVFMVVDALRSDFVYSNNSGFTFTQELIRRGHALPFTANARSPTITMPRIKAITTGSIPSFLDVILNFDEADTSSTLSAQDTWLSQMKAKDSGKLLMYGDDTWLKLFPETFDRADGTSSFFVSDYTEVDNNVTRHLPEELKRDDWNTMVLHYLGLDHIGHKAGPRSPNMFPKQREMDEMVRQVYEAMVTREHLASTLLVFCGDHGMNDAGNHGASSPGETSPALVFVSPKLEAISRGLPSPSAYREDFDYYTKVEQSDIAPTLAALLGFPVPRNNLGALIVNFLPLWPNTNDQIQLLLRNARQILNIVIATFGAGIMDSDPGQDNCVLPKDDVQALACEWKAVDSQRLALHEYNGSLDSWVSAMSKWLSRAQDLLSSMASNYDMSRLALGQALALAAFLMATLLQTSTMTRMPSLALASAYSVMMFASSYVEEEHHFWYWATSAWLASLAITRAQRVGSRIARTVQFTAAIFATRLIRGWNQTGQKHAGKPDIVTTFLATNPLLLWALVGATYLNICFLIHKRLVGMPPGSSTVLVTFLGLSGITFKLAFTYEDSPELVIGVLRSLKVATEGLSLLSHARVLLAGLGITAAYGLYHAITRRGQAKRTDLVELLHHLYTLLAVTQSRVTNIPLFLLFQLQFYFLASLDLDIPSISVSSIMLQHMSFFASGGTNAISSVDLSSAYNGVSGFNVVIVGILTFISNWAGPVYWTSATNLLLLKSRRDVSGHHRFLQHAANLTLFATCSVAAIMAACTVLRTHLFVWTVFSPKYLYCMAWNVGQHLIVNIFLAGGLFSMGASG</sequence>
<dbReference type="EMBL" id="ML119055">
    <property type="protein sequence ID" value="ROT38812.1"/>
    <property type="molecule type" value="Genomic_DNA"/>
</dbReference>
<keyword evidence="9 13" id="KW-1133">Transmembrane helix</keyword>
<evidence type="ECO:0000256" key="9">
    <source>
        <dbReference type="ARBA" id="ARBA00022989"/>
    </source>
</evidence>
<dbReference type="UniPathway" id="UPA00196"/>
<dbReference type="Proteomes" id="UP000272025">
    <property type="component" value="Unassembled WGS sequence"/>
</dbReference>
<dbReference type="PANTHER" id="PTHR23072:SF0">
    <property type="entry name" value="GPI ETHANOLAMINE PHOSPHATE TRANSFERASE 2"/>
    <property type="match status" value="1"/>
</dbReference>
<comment type="caution">
    <text evidence="13">Lacks conserved residue(s) required for the propagation of feature annotation.</text>
</comment>
<dbReference type="PANTHER" id="PTHR23072">
    <property type="entry name" value="PHOSPHATIDYLINOSITOL GLYCAN-RELATED"/>
    <property type="match status" value="1"/>
</dbReference>
<feature type="domain" description="GPI ethanolamine phosphate transferase 2 C-terminal" evidence="14">
    <location>
        <begin position="439"/>
        <end position="856"/>
    </location>
</feature>
<comment type="subcellular location">
    <subcellularLocation>
        <location evidence="1 13">Endoplasmic reticulum membrane</location>
        <topology evidence="1 13">Multi-pass membrane protein</topology>
    </subcellularLocation>
</comment>
<name>A0A3N2PWE9_SODAK</name>
<gene>
    <name evidence="15" type="ORF">SODALDRAFT_344619</name>
</gene>
<evidence type="ECO:0000256" key="2">
    <source>
        <dbReference type="ARBA" id="ARBA00004687"/>
    </source>
</evidence>
<keyword evidence="5 13" id="KW-0337">GPI-anchor biosynthesis</keyword>
<evidence type="ECO:0000256" key="5">
    <source>
        <dbReference type="ARBA" id="ARBA00022502"/>
    </source>
</evidence>
<dbReference type="AlphaFoldDB" id="A0A3N2PWE9"/>
<keyword evidence="10 13" id="KW-0472">Membrane</keyword>
<dbReference type="Gene3D" id="3.40.720.10">
    <property type="entry name" value="Alkaline Phosphatase, subunit A"/>
    <property type="match status" value="1"/>
</dbReference>
<comment type="pathway">
    <text evidence="2 13">Glycolipid biosynthesis; glycosylphosphatidylinositol-anchor biosynthesis.</text>
</comment>
<dbReference type="FunFam" id="3.40.720.10:FF:000045">
    <property type="entry name" value="GPI ethanolamine phosphate transferase 2"/>
    <property type="match status" value="1"/>
</dbReference>
<dbReference type="OrthoDB" id="272139at2759"/>
<keyword evidence="8 13" id="KW-0256">Endoplasmic reticulum</keyword>
<accession>A0A3N2PWE9</accession>
<keyword evidence="7 13" id="KW-0812">Transmembrane</keyword>
<dbReference type="GeneID" id="39581647"/>
<feature type="transmembrane region" description="Helical" evidence="13">
    <location>
        <begin position="592"/>
        <end position="612"/>
    </location>
</feature>
<dbReference type="Pfam" id="PF19316">
    <property type="entry name" value="PIGO_PIGG"/>
    <property type="match status" value="1"/>
</dbReference>
<dbReference type="STRING" id="1314773.A0A3N2PWE9"/>
<evidence type="ECO:0000256" key="8">
    <source>
        <dbReference type="ARBA" id="ARBA00022824"/>
    </source>
</evidence>
<feature type="transmembrane region" description="Helical" evidence="13">
    <location>
        <begin position="557"/>
        <end position="580"/>
    </location>
</feature>
<keyword evidence="16" id="KW-1185">Reference proteome</keyword>
<feature type="transmembrane region" description="Helical" evidence="13">
    <location>
        <begin position="632"/>
        <end position="655"/>
    </location>
</feature>
<protein>
    <recommendedName>
        <fullName evidence="4 13">GPI ethanolamine phosphate transferase 2</fullName>
    </recommendedName>
</protein>
<evidence type="ECO:0000256" key="6">
    <source>
        <dbReference type="ARBA" id="ARBA00022679"/>
    </source>
</evidence>
<evidence type="ECO:0000256" key="7">
    <source>
        <dbReference type="ARBA" id="ARBA00022692"/>
    </source>
</evidence>
<evidence type="ECO:0000256" key="10">
    <source>
        <dbReference type="ARBA" id="ARBA00023136"/>
    </source>
</evidence>
<evidence type="ECO:0000256" key="13">
    <source>
        <dbReference type="RuleBase" id="RU367106"/>
    </source>
</evidence>
<comment type="function">
    <text evidence="12 13">Ethanolamine phosphate transferase involved in glycosylphosphatidylinositol-anchor biosynthesis. Transfers ethanolamine phosphate to the GPI second mannose.</text>
</comment>